<evidence type="ECO:0000259" key="1">
    <source>
        <dbReference type="Pfam" id="PF01431"/>
    </source>
</evidence>
<name>A0A2G9UBH1_TELCI</name>
<feature type="domain" description="Peptidase M13 C-terminal" evidence="1">
    <location>
        <begin position="19"/>
        <end position="206"/>
    </location>
</feature>
<keyword evidence="3" id="KW-1185">Reference proteome</keyword>
<proteinExistence type="predicted"/>
<dbReference type="GO" id="GO:0004222">
    <property type="term" value="F:metalloendopeptidase activity"/>
    <property type="evidence" value="ECO:0007669"/>
    <property type="project" value="InterPro"/>
</dbReference>
<dbReference type="EMBL" id="KZ347522">
    <property type="protein sequence ID" value="PIO67565.1"/>
    <property type="molecule type" value="Genomic_DNA"/>
</dbReference>
<dbReference type="AlphaFoldDB" id="A0A2G9UBH1"/>
<dbReference type="SUPFAM" id="SSF55486">
    <property type="entry name" value="Metalloproteases ('zincins'), catalytic domain"/>
    <property type="match status" value="1"/>
</dbReference>
<dbReference type="OrthoDB" id="6475849at2759"/>
<dbReference type="PROSITE" id="PS51885">
    <property type="entry name" value="NEPRILYSIN"/>
    <property type="match status" value="1"/>
</dbReference>
<dbReference type="PANTHER" id="PTHR11733">
    <property type="entry name" value="ZINC METALLOPROTEASE FAMILY M13 NEPRILYSIN-RELATED"/>
    <property type="match status" value="1"/>
</dbReference>
<dbReference type="Pfam" id="PF01431">
    <property type="entry name" value="Peptidase_M13"/>
    <property type="match status" value="1"/>
</dbReference>
<dbReference type="GO" id="GO:0016485">
    <property type="term" value="P:protein processing"/>
    <property type="evidence" value="ECO:0007669"/>
    <property type="project" value="TreeGrafter"/>
</dbReference>
<gene>
    <name evidence="2" type="ORF">TELCIR_10679</name>
</gene>
<dbReference type="Proteomes" id="UP000230423">
    <property type="component" value="Unassembled WGS sequence"/>
</dbReference>
<evidence type="ECO:0000313" key="3">
    <source>
        <dbReference type="Proteomes" id="UP000230423"/>
    </source>
</evidence>
<dbReference type="InterPro" id="IPR000718">
    <property type="entry name" value="Peptidase_M13"/>
</dbReference>
<accession>A0A2G9UBH1</accession>
<dbReference type="InterPro" id="IPR018497">
    <property type="entry name" value="Peptidase_M13_C"/>
</dbReference>
<dbReference type="Gene3D" id="3.40.390.10">
    <property type="entry name" value="Collagenase (Catalytic Domain)"/>
    <property type="match status" value="1"/>
</dbReference>
<dbReference type="PRINTS" id="PR00786">
    <property type="entry name" value="NEPRILYSIN"/>
</dbReference>
<dbReference type="PANTHER" id="PTHR11733:SF188">
    <property type="entry name" value="NEPRILYSIN"/>
    <property type="match status" value="1"/>
</dbReference>
<evidence type="ECO:0000313" key="2">
    <source>
        <dbReference type="EMBL" id="PIO67565.1"/>
    </source>
</evidence>
<reference evidence="2 3" key="1">
    <citation type="submission" date="2015-09" db="EMBL/GenBank/DDBJ databases">
        <title>Draft genome of the parasitic nematode Teladorsagia circumcincta isolate WARC Sus (inbred).</title>
        <authorList>
            <person name="Mitreva M."/>
        </authorList>
    </citation>
    <scope>NUCLEOTIDE SEQUENCE [LARGE SCALE GENOMIC DNA]</scope>
    <source>
        <strain evidence="2 3">S</strain>
    </source>
</reference>
<sequence length="212" mass="24270">MRPRRGFSCFQQVLYFCSSQDYPKAYNFAGLGTIAGHELVHGFDDEGVQYDKSGELLCKDWNQCGWMDRRSKKGFRDMAHTQCCPVKEGYVHCANGATTQGENIADIGGVQATYQAYLEYMKKRDEPEKRLPGLEQYTPNQLFWMFYANHWCSNDGAFDISTQLMVDPHSPSSCRVNQVLQDIPGFGQDFGCKMSQKLFPTPDYRCKVWVMS</sequence>
<dbReference type="InterPro" id="IPR024079">
    <property type="entry name" value="MetalloPept_cat_dom_sf"/>
</dbReference>
<protein>
    <submittedName>
        <fullName evidence="2">Peptidase family M13</fullName>
    </submittedName>
</protein>
<organism evidence="2 3">
    <name type="scientific">Teladorsagia circumcincta</name>
    <name type="common">Brown stomach worm</name>
    <name type="synonym">Ostertagia circumcincta</name>
    <dbReference type="NCBI Taxonomy" id="45464"/>
    <lineage>
        <taxon>Eukaryota</taxon>
        <taxon>Metazoa</taxon>
        <taxon>Ecdysozoa</taxon>
        <taxon>Nematoda</taxon>
        <taxon>Chromadorea</taxon>
        <taxon>Rhabditida</taxon>
        <taxon>Rhabditina</taxon>
        <taxon>Rhabditomorpha</taxon>
        <taxon>Strongyloidea</taxon>
        <taxon>Trichostrongylidae</taxon>
        <taxon>Teladorsagia</taxon>
    </lineage>
</organism>
<dbReference type="GO" id="GO:0005886">
    <property type="term" value="C:plasma membrane"/>
    <property type="evidence" value="ECO:0007669"/>
    <property type="project" value="TreeGrafter"/>
</dbReference>